<dbReference type="OrthoDB" id="9795689at2"/>
<reference evidence="1 2" key="1">
    <citation type="submission" date="2019-09" db="EMBL/GenBank/DDBJ databases">
        <title>Report of infection by Mycobacterium simiae a patient suffering from pulmonary tuberculosis.</title>
        <authorList>
            <person name="Mohanty P.S."/>
            <person name="Bansal A.K."/>
            <person name="Singh H."/>
            <person name="Sharma S."/>
            <person name="Patil S.A."/>
            <person name="Upadhaya P."/>
            <person name="Singh P.K."/>
            <person name="Kumar D."/>
            <person name="Kumar S."/>
            <person name="Singh R.K."/>
            <person name="Chaudhary B."/>
        </authorList>
    </citation>
    <scope>NUCLEOTIDE SEQUENCE [LARGE SCALE GENOMIC DNA]</scope>
    <source>
        <strain evidence="1 2">JAL-560-SIM</strain>
    </source>
</reference>
<dbReference type="AlphaFoldDB" id="A0A5B1ATA8"/>
<evidence type="ECO:0000313" key="1">
    <source>
        <dbReference type="EMBL" id="KAA1239608.1"/>
    </source>
</evidence>
<dbReference type="RefSeq" id="WP_149656681.1">
    <property type="nucleotide sequence ID" value="NZ_VTZN01000543.1"/>
</dbReference>
<name>A0A5B1ATA8_MYCSI</name>
<dbReference type="EMBL" id="VTZN01000543">
    <property type="protein sequence ID" value="KAA1239608.1"/>
    <property type="molecule type" value="Genomic_DNA"/>
</dbReference>
<keyword evidence="2" id="KW-1185">Reference proteome</keyword>
<proteinExistence type="predicted"/>
<evidence type="ECO:0000313" key="2">
    <source>
        <dbReference type="Proteomes" id="UP000324701"/>
    </source>
</evidence>
<dbReference type="SUPFAM" id="SSF117987">
    <property type="entry name" value="CRISPR-associated protein"/>
    <property type="match status" value="1"/>
</dbReference>
<dbReference type="InterPro" id="IPR010179">
    <property type="entry name" value="CRISPR-assoc_prot_Cse3"/>
</dbReference>
<feature type="non-terminal residue" evidence="1">
    <location>
        <position position="1"/>
    </location>
</feature>
<comment type="caution">
    <text evidence="1">The sequence shown here is derived from an EMBL/GenBank/DDBJ whole genome shotgun (WGS) entry which is preliminary data.</text>
</comment>
<gene>
    <name evidence="1" type="ORF">F0Q45_26815</name>
</gene>
<dbReference type="Proteomes" id="UP000324701">
    <property type="component" value="Unassembled WGS sequence"/>
</dbReference>
<protein>
    <submittedName>
        <fullName evidence="1">Type I-E CRISPR-associated protein Cas6/Cse3/CasE</fullName>
    </submittedName>
</protein>
<dbReference type="Gene3D" id="3.30.70.1210">
    <property type="entry name" value="Crispr-associated protein, domain 2"/>
    <property type="match status" value="1"/>
</dbReference>
<organism evidence="1 2">
    <name type="scientific">Mycobacterium simiae</name>
    <name type="common">Mycobacterium habana</name>
    <dbReference type="NCBI Taxonomy" id="1784"/>
    <lineage>
        <taxon>Bacteria</taxon>
        <taxon>Bacillati</taxon>
        <taxon>Actinomycetota</taxon>
        <taxon>Actinomycetes</taxon>
        <taxon>Mycobacteriales</taxon>
        <taxon>Mycobacteriaceae</taxon>
        <taxon>Mycobacterium</taxon>
        <taxon>Mycobacterium simiae complex</taxon>
    </lineage>
</organism>
<accession>A0A5B1ATA8</accession>
<sequence length="71" mass="7921">HNQPIIDQPLTLQFPSKHHTDKNKPQFTLKTLRYTGTATITDPHAYRRAITTGIGRGLPYGAGLLLTTTKH</sequence>
<dbReference type="Pfam" id="PF08798">
    <property type="entry name" value="CRISPR_assoc"/>
    <property type="match status" value="1"/>
</dbReference>